<evidence type="ECO:0000256" key="13">
    <source>
        <dbReference type="ARBA" id="ARBA00029902"/>
    </source>
</evidence>
<reference evidence="17 18" key="1">
    <citation type="journal article" date="2013" name="Curr. Biol.">
        <title>The Genome of the Foraminiferan Reticulomyxa filosa.</title>
        <authorList>
            <person name="Glockner G."/>
            <person name="Hulsmann N."/>
            <person name="Schleicher M."/>
            <person name="Noegel A.A."/>
            <person name="Eichinger L."/>
            <person name="Gallinger C."/>
            <person name="Pawlowski J."/>
            <person name="Sierra R."/>
            <person name="Euteneuer U."/>
            <person name="Pillet L."/>
            <person name="Moustafa A."/>
            <person name="Platzer M."/>
            <person name="Groth M."/>
            <person name="Szafranski K."/>
            <person name="Schliwa M."/>
        </authorList>
    </citation>
    <scope>NUCLEOTIDE SEQUENCE [LARGE SCALE GENOMIC DNA]</scope>
</reference>
<evidence type="ECO:0000256" key="5">
    <source>
        <dbReference type="ARBA" id="ARBA00012219"/>
    </source>
</evidence>
<dbReference type="EMBL" id="ASPP01005857">
    <property type="protein sequence ID" value="ETO29761.1"/>
    <property type="molecule type" value="Genomic_DNA"/>
</dbReference>
<dbReference type="InterPro" id="IPR042176">
    <property type="entry name" value="Pantoate_ligase_C"/>
</dbReference>
<accession>X6NUR5</accession>
<keyword evidence="8 17" id="KW-0436">Ligase</keyword>
<dbReference type="EC" id="2.1.2.11" evidence="6"/>
<keyword evidence="18" id="KW-1185">Reference proteome</keyword>
<evidence type="ECO:0000256" key="15">
    <source>
        <dbReference type="ARBA" id="ARBA00048258"/>
    </source>
</evidence>
<evidence type="ECO:0000256" key="12">
    <source>
        <dbReference type="ARBA" id="ARBA00022840"/>
    </source>
</evidence>
<dbReference type="InterPro" id="IPR003721">
    <property type="entry name" value="Pantoate_ligase"/>
</dbReference>
<sequence length="524" mass="58617">MVSNGQVNSVKLEGFMPEVVSSISRFVPVCGHLGLLPQTADCFGVRGNNLKDIERMKEEALRLQDAGCSFLVLEKVCVETAKYLSNILEIPTIGIGSGPFCDGQVLVWHDLLGLGLDAQPYKFVKQYDKLSTNVIASIENYVSDVKTKAFPTKDHSYFLSEKTRNQFQQLKGTNTQLGDFDLSTDFGPVPTPSSSSPNKPLLNKQAQTKVVASAKELRQYRSELEKNTKDAVVVFIPFLGGLHDGHLALVKHAKNVYPNAKIWTSLFLNPTQFNNVKDLETYPMNMQDDIRMLTDIGVDVIFTPSAQEMYPLAKELFRPFVDFYTLGEKVDEAKQRPGHFQGVGSVVTKLFAWVRPHKAIFGQKDFIQCILVTRLAQEFFPDLEIVVHPTVREPSGLAMSSRNNKLTPQEKQRAPLIYQILSVMATKIYLNSTSSDLSSHVHLTVKELRKIGAEFARNNNVELEYIAFHDPDTGFQLDDNLAIDGKNQCVTISIAGSVGKSTRLIDNIKVGKGVWDQFKLMKMY</sequence>
<dbReference type="UniPathway" id="UPA00028">
    <property type="reaction ID" value="UER00003"/>
</dbReference>
<dbReference type="Gene3D" id="3.30.1300.10">
    <property type="entry name" value="Pantoate-beta-alanine ligase, C-terminal domain"/>
    <property type="match status" value="1"/>
</dbReference>
<dbReference type="GO" id="GO:0003864">
    <property type="term" value="F:3-methyl-2-oxobutanoate hydroxymethyltransferase activity"/>
    <property type="evidence" value="ECO:0007669"/>
    <property type="project" value="UniProtKB-EC"/>
</dbReference>
<evidence type="ECO:0000256" key="16">
    <source>
        <dbReference type="ARBA" id="ARBA00049172"/>
    </source>
</evidence>
<gene>
    <name evidence="17" type="ORF">RFI_07360</name>
</gene>
<keyword evidence="11" id="KW-0547">Nucleotide-binding</keyword>
<evidence type="ECO:0000313" key="17">
    <source>
        <dbReference type="EMBL" id="ETO29761.1"/>
    </source>
</evidence>
<comment type="catalytic activity">
    <reaction evidence="16">
        <text>(6R)-5,10-methylene-5,6,7,8-tetrahydrofolate + 3-methyl-2-oxobutanoate + H2O = 2-dehydropantoate + (6S)-5,6,7,8-tetrahydrofolate</text>
        <dbReference type="Rhea" id="RHEA:11824"/>
        <dbReference type="ChEBI" id="CHEBI:11561"/>
        <dbReference type="ChEBI" id="CHEBI:11851"/>
        <dbReference type="ChEBI" id="CHEBI:15377"/>
        <dbReference type="ChEBI" id="CHEBI:15636"/>
        <dbReference type="ChEBI" id="CHEBI:57453"/>
        <dbReference type="EC" id="2.1.2.11"/>
    </reaction>
</comment>
<dbReference type="InterPro" id="IPR015813">
    <property type="entry name" value="Pyrv/PenolPyrv_kinase-like_dom"/>
</dbReference>
<evidence type="ECO:0000256" key="11">
    <source>
        <dbReference type="ARBA" id="ARBA00022741"/>
    </source>
</evidence>
<evidence type="ECO:0000256" key="2">
    <source>
        <dbReference type="ARBA" id="ARBA00005033"/>
    </source>
</evidence>
<name>X6NUR5_RETFI</name>
<comment type="pathway">
    <text evidence="2">Cofactor biosynthesis; (R)-pantothenate biosynthesis; (R)-pantoate from 3-methyl-2-oxobutanoate: step 1/2.</text>
</comment>
<evidence type="ECO:0000256" key="1">
    <source>
        <dbReference type="ARBA" id="ARBA00004990"/>
    </source>
</evidence>
<dbReference type="OrthoDB" id="2020436at2759"/>
<dbReference type="PANTHER" id="PTHR21299:SF1">
    <property type="entry name" value="PANTOATE--BETA-ALANINE LIGASE"/>
    <property type="match status" value="1"/>
</dbReference>
<comment type="similarity">
    <text evidence="3">Belongs to the PanB family.</text>
</comment>
<evidence type="ECO:0000256" key="14">
    <source>
        <dbReference type="ARBA" id="ARBA00032806"/>
    </source>
</evidence>
<dbReference type="SUPFAM" id="SSF52374">
    <property type="entry name" value="Nucleotidylyl transferase"/>
    <property type="match status" value="1"/>
</dbReference>
<dbReference type="Gene3D" id="3.40.50.620">
    <property type="entry name" value="HUPs"/>
    <property type="match status" value="1"/>
</dbReference>
<dbReference type="InterPro" id="IPR040442">
    <property type="entry name" value="Pyrv_kinase-like_dom_sf"/>
</dbReference>
<dbReference type="GO" id="GO:0004592">
    <property type="term" value="F:pantoate-beta-alanine ligase activity"/>
    <property type="evidence" value="ECO:0007669"/>
    <property type="project" value="UniProtKB-EC"/>
</dbReference>
<evidence type="ECO:0000256" key="6">
    <source>
        <dbReference type="ARBA" id="ARBA00012618"/>
    </source>
</evidence>
<dbReference type="SUPFAM" id="SSF51621">
    <property type="entry name" value="Phosphoenolpyruvate/pyruvate domain"/>
    <property type="match status" value="1"/>
</dbReference>
<dbReference type="EC" id="6.3.2.1" evidence="5"/>
<evidence type="ECO:0000256" key="8">
    <source>
        <dbReference type="ARBA" id="ARBA00022598"/>
    </source>
</evidence>
<dbReference type="GO" id="GO:0005524">
    <property type="term" value="F:ATP binding"/>
    <property type="evidence" value="ECO:0007669"/>
    <property type="project" value="UniProtKB-KW"/>
</dbReference>
<dbReference type="NCBIfam" id="TIGR00018">
    <property type="entry name" value="panC"/>
    <property type="match status" value="1"/>
</dbReference>
<keyword evidence="12" id="KW-0067">ATP-binding</keyword>
<comment type="pathway">
    <text evidence="1">Cofactor biosynthesis; (R)-pantothenate biosynthesis; (R)-pantothenate from (R)-pantoate and beta-alanine: step 1/1.</text>
</comment>
<dbReference type="HAMAP" id="MF_00158">
    <property type="entry name" value="PanC"/>
    <property type="match status" value="1"/>
</dbReference>
<dbReference type="Pfam" id="PF02569">
    <property type="entry name" value="Pantoate_ligase"/>
    <property type="match status" value="1"/>
</dbReference>
<dbReference type="AlphaFoldDB" id="X6NUR5"/>
<dbReference type="Pfam" id="PF02548">
    <property type="entry name" value="Pantoate_transf"/>
    <property type="match status" value="1"/>
</dbReference>
<dbReference type="PANTHER" id="PTHR21299">
    <property type="entry name" value="CYTIDYLATE KINASE/PANTOATE-BETA-ALANINE LIGASE"/>
    <property type="match status" value="1"/>
</dbReference>
<comment type="caution">
    <text evidence="17">The sequence shown here is derived from an EMBL/GenBank/DDBJ whole genome shotgun (WGS) entry which is preliminary data.</text>
</comment>
<evidence type="ECO:0000256" key="4">
    <source>
        <dbReference type="ARBA" id="ARBA00009256"/>
    </source>
</evidence>
<proteinExistence type="inferred from homology"/>
<evidence type="ECO:0000313" key="18">
    <source>
        <dbReference type="Proteomes" id="UP000023152"/>
    </source>
</evidence>
<comment type="catalytic activity">
    <reaction evidence="15">
        <text>(R)-pantoate + beta-alanine + ATP = (R)-pantothenate + AMP + diphosphate + H(+)</text>
        <dbReference type="Rhea" id="RHEA:10912"/>
        <dbReference type="ChEBI" id="CHEBI:15378"/>
        <dbReference type="ChEBI" id="CHEBI:15980"/>
        <dbReference type="ChEBI" id="CHEBI:29032"/>
        <dbReference type="ChEBI" id="CHEBI:30616"/>
        <dbReference type="ChEBI" id="CHEBI:33019"/>
        <dbReference type="ChEBI" id="CHEBI:57966"/>
        <dbReference type="ChEBI" id="CHEBI:456215"/>
        <dbReference type="EC" id="6.3.2.1"/>
    </reaction>
</comment>
<evidence type="ECO:0000256" key="3">
    <source>
        <dbReference type="ARBA" id="ARBA00008676"/>
    </source>
</evidence>
<dbReference type="InterPro" id="IPR003700">
    <property type="entry name" value="Pantoate_hydroxy_MeTrfase"/>
</dbReference>
<keyword evidence="9" id="KW-0566">Pantothenate biosynthesis</keyword>
<dbReference type="Gene3D" id="3.20.20.60">
    <property type="entry name" value="Phosphoenolpyruvate-binding domains"/>
    <property type="match status" value="1"/>
</dbReference>
<keyword evidence="10" id="KW-0808">Transferase</keyword>
<dbReference type="InterPro" id="IPR014729">
    <property type="entry name" value="Rossmann-like_a/b/a_fold"/>
</dbReference>
<organism evidence="17 18">
    <name type="scientific">Reticulomyxa filosa</name>
    <dbReference type="NCBI Taxonomy" id="46433"/>
    <lineage>
        <taxon>Eukaryota</taxon>
        <taxon>Sar</taxon>
        <taxon>Rhizaria</taxon>
        <taxon>Retaria</taxon>
        <taxon>Foraminifera</taxon>
        <taxon>Monothalamids</taxon>
        <taxon>Reticulomyxidae</taxon>
        <taxon>Reticulomyxa</taxon>
    </lineage>
</organism>
<dbReference type="Proteomes" id="UP000023152">
    <property type="component" value="Unassembled WGS sequence"/>
</dbReference>
<evidence type="ECO:0000256" key="9">
    <source>
        <dbReference type="ARBA" id="ARBA00022655"/>
    </source>
</evidence>
<evidence type="ECO:0000256" key="10">
    <source>
        <dbReference type="ARBA" id="ARBA00022679"/>
    </source>
</evidence>
<protein>
    <recommendedName>
        <fullName evidence="7">Pantoate--beta-alanine ligase</fullName>
        <ecNumber evidence="6">2.1.2.11</ecNumber>
        <ecNumber evidence="5">6.3.2.1</ecNumber>
    </recommendedName>
    <alternativeName>
        <fullName evidence="14">Pantoate-activating enzyme</fullName>
    </alternativeName>
    <alternativeName>
        <fullName evidence="13">Pantothenate synthetase</fullName>
    </alternativeName>
</protein>
<comment type="similarity">
    <text evidence="4">Belongs to the pantothenate synthetase family.</text>
</comment>
<evidence type="ECO:0000256" key="7">
    <source>
        <dbReference type="ARBA" id="ARBA00015647"/>
    </source>
</evidence>
<dbReference type="GO" id="GO:0015940">
    <property type="term" value="P:pantothenate biosynthetic process"/>
    <property type="evidence" value="ECO:0007669"/>
    <property type="project" value="UniProtKB-UniPathway"/>
</dbReference>